<evidence type="ECO:0000313" key="2">
    <source>
        <dbReference type="EMBL" id="PMP12472.1"/>
    </source>
</evidence>
<gene>
    <name evidence="2" type="ORF">BCS92_18855</name>
    <name evidence="3" type="ORF">FC057_22485</name>
</gene>
<protein>
    <submittedName>
        <fullName evidence="2">Uncharacterized protein</fullName>
    </submittedName>
</protein>
<dbReference type="Proteomes" id="UP000235579">
    <property type="component" value="Unassembled WGS sequence"/>
</dbReference>
<reference evidence="2" key="3">
    <citation type="journal article" date="2018" name="Nature">
        <title>A major lineage of non-tailed dsDNA viruses as unrecognized killers of marine bacteria.</title>
        <authorList>
            <person name="Kauffman K.M."/>
            <person name="Hussain F.A."/>
            <person name="Yang J."/>
            <person name="Arevalo P."/>
            <person name="Brown J.M."/>
            <person name="Chang W.K."/>
            <person name="VanInsberghe D."/>
            <person name="Elsherbini J."/>
            <person name="Sharma R.S."/>
            <person name="Cutler M.B."/>
            <person name="Kelly L."/>
            <person name="Polz M.F."/>
        </authorList>
    </citation>
    <scope>NUCLEOTIDE SEQUENCE</scope>
    <source>
        <strain evidence="2">10N.222.48.A2</strain>
    </source>
</reference>
<name>A0A2N7NFL6_9VIBR</name>
<evidence type="ECO:0000256" key="1">
    <source>
        <dbReference type="SAM" id="Phobius"/>
    </source>
</evidence>
<evidence type="ECO:0000313" key="4">
    <source>
        <dbReference type="Proteomes" id="UP000235579"/>
    </source>
</evidence>
<sequence length="153" mass="18196">MEILDVSWTAITKLILSGIGLYIIAPILLTLRDLLITKLIERFLLSQTIRDSIHMCEADRWLIDHKYNEPVIMDRGQHYIGKKKVTEKQYENYKRCMWKHHKRFGLLDSKIQFRENIINYVMNHLKNNSYVNPVDGLRASSYKHAEKLNCYNE</sequence>
<feature type="transmembrane region" description="Helical" evidence="1">
    <location>
        <begin position="6"/>
        <end position="29"/>
    </location>
</feature>
<keyword evidence="1" id="KW-0812">Transmembrane</keyword>
<proteinExistence type="predicted"/>
<keyword evidence="1" id="KW-0472">Membrane</keyword>
<comment type="caution">
    <text evidence="2">The sequence shown here is derived from an EMBL/GenBank/DDBJ whole genome shotgun (WGS) entry which is preliminary data.</text>
</comment>
<evidence type="ECO:0000313" key="5">
    <source>
        <dbReference type="Proteomes" id="UP000308018"/>
    </source>
</evidence>
<dbReference type="Proteomes" id="UP000308018">
    <property type="component" value="Unassembled WGS sequence"/>
</dbReference>
<accession>A0A2N7NFL6</accession>
<evidence type="ECO:0000313" key="3">
    <source>
        <dbReference type="EMBL" id="TKG28104.1"/>
    </source>
</evidence>
<dbReference type="AlphaFoldDB" id="A0A2N7NFL6"/>
<dbReference type="EMBL" id="MDBP01000053">
    <property type="protein sequence ID" value="PMP12472.1"/>
    <property type="molecule type" value="Genomic_DNA"/>
</dbReference>
<reference evidence="3 5" key="4">
    <citation type="submission" date="2019-04" db="EMBL/GenBank/DDBJ databases">
        <title>A reverse ecology approach based on a biological definition of microbial populations.</title>
        <authorList>
            <person name="Arevalo P."/>
            <person name="Vaninsberghe D."/>
            <person name="Elsherbini J."/>
            <person name="Gore J."/>
            <person name="Polz M."/>
        </authorList>
    </citation>
    <scope>NUCLEOTIDE SEQUENCE [LARGE SCALE GENOMIC DNA]</scope>
    <source>
        <strain evidence="3 5">10N.222.45.A8</strain>
    </source>
</reference>
<dbReference type="RefSeq" id="WP_102258071.1">
    <property type="nucleotide sequence ID" value="NZ_MDBP01000053.1"/>
</dbReference>
<organism evidence="2 4">
    <name type="scientific">Vibrio tasmaniensis</name>
    <dbReference type="NCBI Taxonomy" id="212663"/>
    <lineage>
        <taxon>Bacteria</taxon>
        <taxon>Pseudomonadati</taxon>
        <taxon>Pseudomonadota</taxon>
        <taxon>Gammaproteobacteria</taxon>
        <taxon>Vibrionales</taxon>
        <taxon>Vibrionaceae</taxon>
        <taxon>Vibrio</taxon>
    </lineage>
</organism>
<reference evidence="4" key="1">
    <citation type="submission" date="2016-07" db="EMBL/GenBank/DDBJ databases">
        <title>Nontailed viruses are major unrecognized killers of bacteria in the ocean.</title>
        <authorList>
            <person name="Kauffman K."/>
            <person name="Hussain F."/>
            <person name="Yang J."/>
            <person name="Arevalo P."/>
            <person name="Brown J."/>
            <person name="Cutler M."/>
            <person name="Kelly L."/>
            <person name="Polz M.F."/>
        </authorList>
    </citation>
    <scope>NUCLEOTIDE SEQUENCE [LARGE SCALE GENOMIC DNA]</scope>
    <source>
        <strain evidence="4">10N.222.48.A2</strain>
    </source>
</reference>
<dbReference type="EMBL" id="SYVV01000042">
    <property type="protein sequence ID" value="TKG28104.1"/>
    <property type="molecule type" value="Genomic_DNA"/>
</dbReference>
<keyword evidence="1" id="KW-1133">Transmembrane helix</keyword>
<reference evidence="2" key="2">
    <citation type="submission" date="2016-07" db="EMBL/GenBank/DDBJ databases">
        <authorList>
            <person name="Wan K."/>
            <person name="Booth B."/>
            <person name="Spirohn K."/>
            <person name="Hao T."/>
            <person name="Hu Y."/>
            <person name="Calderwood M."/>
            <person name="Hill D."/>
            <person name="Mohr S."/>
            <person name="Vidal M."/>
            <person name="Celniker S."/>
            <person name="Perrimon N."/>
        </authorList>
    </citation>
    <scope>NUCLEOTIDE SEQUENCE</scope>
    <source>
        <strain evidence="2">10N.222.48.A2</strain>
    </source>
</reference>